<dbReference type="InterPro" id="IPR050832">
    <property type="entry name" value="Bact_Acetyltransf"/>
</dbReference>
<name>A0A5B8UZK4_9SPHI</name>
<dbReference type="InterPro" id="IPR016181">
    <property type="entry name" value="Acyl_CoA_acyltransferase"/>
</dbReference>
<gene>
    <name evidence="4" type="ORF">FRZ54_18400</name>
</gene>
<accession>A0A5B8UZK4</accession>
<dbReference type="CDD" id="cd04301">
    <property type="entry name" value="NAT_SF"/>
    <property type="match status" value="1"/>
</dbReference>
<dbReference type="Proteomes" id="UP000321479">
    <property type="component" value="Chromosome"/>
</dbReference>
<dbReference type="Pfam" id="PF00583">
    <property type="entry name" value="Acetyltransf_1"/>
    <property type="match status" value="1"/>
</dbReference>
<protein>
    <submittedName>
        <fullName evidence="4">GNAT family N-acetyltransferase</fullName>
    </submittedName>
</protein>
<evidence type="ECO:0000313" key="4">
    <source>
        <dbReference type="EMBL" id="QEC64462.1"/>
    </source>
</evidence>
<keyword evidence="2" id="KW-0012">Acyltransferase</keyword>
<dbReference type="PANTHER" id="PTHR43877:SF2">
    <property type="entry name" value="AMINOALKYLPHOSPHONATE N-ACETYLTRANSFERASE-RELATED"/>
    <property type="match status" value="1"/>
</dbReference>
<dbReference type="RefSeq" id="WP_147033295.1">
    <property type="nucleotide sequence ID" value="NZ_CP042436.1"/>
</dbReference>
<dbReference type="EMBL" id="CP042436">
    <property type="protein sequence ID" value="QEC64462.1"/>
    <property type="molecule type" value="Genomic_DNA"/>
</dbReference>
<dbReference type="InterPro" id="IPR000182">
    <property type="entry name" value="GNAT_dom"/>
</dbReference>
<organism evidence="4 5">
    <name type="scientific">Mucilaginibacter ginsenosidivorans</name>
    <dbReference type="NCBI Taxonomy" id="398053"/>
    <lineage>
        <taxon>Bacteria</taxon>
        <taxon>Pseudomonadati</taxon>
        <taxon>Bacteroidota</taxon>
        <taxon>Sphingobacteriia</taxon>
        <taxon>Sphingobacteriales</taxon>
        <taxon>Sphingobacteriaceae</taxon>
        <taxon>Mucilaginibacter</taxon>
    </lineage>
</organism>
<sequence length="174" mass="20126">MPMPITIQLVRPAEVDQLLALSRKTFYDAFEHLNNPEDFEAYTSKAFTREQLLSEIENPDSAFYFAVMDGEPVGYIKLNYRNAQAEFRDPAGVEISRIYVHADHQGKKIGNRLLDFAINKATDDKLQYIWLGVWEHNLDAQRFYERNGFVKSGSHEFVVGKDVQTDFLMKRTLA</sequence>
<reference evidence="4 5" key="1">
    <citation type="journal article" date="2017" name="Curr. Microbiol.">
        <title>Mucilaginibacter ginsenosidivorans sp. nov., Isolated from Soil of Ginseng Field.</title>
        <authorList>
            <person name="Kim M.M."/>
            <person name="Siddiqi M.Z."/>
            <person name="Im W.T."/>
        </authorList>
    </citation>
    <scope>NUCLEOTIDE SEQUENCE [LARGE SCALE GENOMIC DNA]</scope>
    <source>
        <strain evidence="4 5">Gsoil 3017</strain>
    </source>
</reference>
<dbReference type="KEGG" id="mgin:FRZ54_18400"/>
<dbReference type="SUPFAM" id="SSF55729">
    <property type="entry name" value="Acyl-CoA N-acyltransferases (Nat)"/>
    <property type="match status" value="1"/>
</dbReference>
<evidence type="ECO:0000259" key="3">
    <source>
        <dbReference type="PROSITE" id="PS51186"/>
    </source>
</evidence>
<dbReference type="Gene3D" id="3.40.630.30">
    <property type="match status" value="1"/>
</dbReference>
<dbReference type="PANTHER" id="PTHR43877">
    <property type="entry name" value="AMINOALKYLPHOSPHONATE N-ACETYLTRANSFERASE-RELATED-RELATED"/>
    <property type="match status" value="1"/>
</dbReference>
<dbReference type="PROSITE" id="PS51186">
    <property type="entry name" value="GNAT"/>
    <property type="match status" value="1"/>
</dbReference>
<evidence type="ECO:0000256" key="1">
    <source>
        <dbReference type="ARBA" id="ARBA00022679"/>
    </source>
</evidence>
<dbReference type="OrthoDB" id="7205533at2"/>
<keyword evidence="1 4" id="KW-0808">Transferase</keyword>
<feature type="domain" description="N-acetyltransferase" evidence="3">
    <location>
        <begin position="5"/>
        <end position="174"/>
    </location>
</feature>
<dbReference type="AlphaFoldDB" id="A0A5B8UZK4"/>
<dbReference type="GO" id="GO:0016747">
    <property type="term" value="F:acyltransferase activity, transferring groups other than amino-acyl groups"/>
    <property type="evidence" value="ECO:0007669"/>
    <property type="project" value="InterPro"/>
</dbReference>
<evidence type="ECO:0000313" key="5">
    <source>
        <dbReference type="Proteomes" id="UP000321479"/>
    </source>
</evidence>
<evidence type="ECO:0000256" key="2">
    <source>
        <dbReference type="ARBA" id="ARBA00023315"/>
    </source>
</evidence>
<proteinExistence type="predicted"/>
<keyword evidence="5" id="KW-1185">Reference proteome</keyword>